<evidence type="ECO:0000256" key="10">
    <source>
        <dbReference type="PROSITE-ProRule" id="PRU00023"/>
    </source>
</evidence>
<dbReference type="Pfam" id="PF13857">
    <property type="entry name" value="Ank_5"/>
    <property type="match status" value="1"/>
</dbReference>
<dbReference type="Pfam" id="PF00856">
    <property type="entry name" value="SET"/>
    <property type="match status" value="1"/>
</dbReference>
<dbReference type="Pfam" id="PF21533">
    <property type="entry name" value="EHMT1-2_CRR"/>
    <property type="match status" value="1"/>
</dbReference>
<dbReference type="GO" id="GO:0005634">
    <property type="term" value="C:nucleus"/>
    <property type="evidence" value="ECO:0007669"/>
    <property type="project" value="InterPro"/>
</dbReference>
<evidence type="ECO:0000259" key="12">
    <source>
        <dbReference type="PROSITE" id="PS50280"/>
    </source>
</evidence>
<keyword evidence="8" id="KW-0638">Presynaptic neurotoxin</keyword>
<dbReference type="SMART" id="SM00317">
    <property type="entry name" value="SET"/>
    <property type="match status" value="1"/>
</dbReference>
<keyword evidence="14" id="KW-0808">Transferase</keyword>
<keyword evidence="7" id="KW-0949">S-adenosyl-L-methionine</keyword>
<feature type="compositionally biased region" description="Low complexity" evidence="11">
    <location>
        <begin position="9"/>
        <end position="26"/>
    </location>
</feature>
<dbReference type="InterPro" id="IPR047762">
    <property type="entry name" value="EHMT_CRR"/>
</dbReference>
<evidence type="ECO:0000256" key="5">
    <source>
        <dbReference type="ARBA" id="ARBA00022537"/>
    </source>
</evidence>
<keyword evidence="3" id="KW-0158">Chromosome</keyword>
<evidence type="ECO:0000256" key="2">
    <source>
        <dbReference type="ARBA" id="ARBA00004286"/>
    </source>
</evidence>
<dbReference type="InterPro" id="IPR043550">
    <property type="entry name" value="EHMT1/EHMT2"/>
</dbReference>
<dbReference type="Pfam" id="PF12796">
    <property type="entry name" value="Ank_2"/>
    <property type="match status" value="1"/>
</dbReference>
<dbReference type="PANTHER" id="PTHR46307">
    <property type="entry name" value="G9A, ISOFORM B"/>
    <property type="match status" value="1"/>
</dbReference>
<dbReference type="SUPFAM" id="SSF48403">
    <property type="entry name" value="Ankyrin repeat"/>
    <property type="match status" value="1"/>
</dbReference>
<keyword evidence="5" id="KW-1052">Target cell membrane</keyword>
<dbReference type="GO" id="GO:0002039">
    <property type="term" value="F:p53 binding"/>
    <property type="evidence" value="ECO:0007669"/>
    <property type="project" value="InterPro"/>
</dbReference>
<dbReference type="GO" id="GO:0006887">
    <property type="term" value="P:exocytosis"/>
    <property type="evidence" value="ECO:0007669"/>
    <property type="project" value="UniProtKB-KW"/>
</dbReference>
<sequence length="1243" mass="135230">MPSSKKGDPASSPIRAPSPSQSPSSRKGSNRVPKPATATEMLKGRAKMSAPSKGDAKQAQLKMAIGNKDLEPSPKAGGGRAAKSCEPRVTELKKMLTTVVGRASNSPAPPDGGGSSTAASFVMEGDTSADDPVASGAGLVAGSKGVNKARKSFPVASEAADRVGVRITRSSPIEDPNKLGAHQHQKKHKKRFFRGGTYGLYLSARRKKRRHQITARKATGESDESGAGEDTLSEDPSSLQGDEVSSEHSSLASSRMAEDTAREFPDKSLEDRLFEEESLADGGVAPASPGEGASFPDHAGKAPSAKKTIQKASPPEDSGVLKSADPGTPVGVLDEVLAITAMVVSGKENSHPVRNSQGAQGALGNIRVTATSGATERVLHHASSIASSVKSRQRIKRRIMEDHVDVDEVSMCSSTSASPETSSANAMKKPRKGSYNGGVPPTLPFSQADTNINCSYIKMEVVYDLRFPAPTKCCCLAKPLDSVSMKASDPRTYCQALDSVHGRIVGCTRVLSEQLLVRPSVRIPFAALCEAHMRRLRLHHCCPQCGVFCTQGEFLQCGEGPPHLFHRQCQLQQGEEACCPHCGRSSALRTVRLEAKAARTPVFYLGQKVPSPVPRARMSCTKGREVSATPAAARPSVEPQGEQVLVEATGAMLSADSLPLCAGKKELELLLRGVRAEKPTNIRPTSKTLFTASKTGELERALQDIVSGVDVNVAHEDQNGASALHAAAAAGHLAIVHLLIQAGAQVESQDAQLYTPLMRAVDARRISVVHYLLKVGADPKAKGEDGMTCLHLAARCGSLDVCNIFLGLDIFPINVQDDGGWTPLVWASEHRRVEIVRLLLSKGADPNIRDGEENTALHWSAFSGNVEISWMYLQRGSDVNAVNEHGDTPLHIAARQDNYDAVVLLMNHGAQLDLVNKSKDTPIACCKDEKSQSFALLTINQELARILKDKNQKTERVLHKDISRGKELNLIQCVNGVDDEPTPSDYLYLVENCETTPILIDRTITSLQSCKCEDGCASPSCICSNISYRCWYGKEGRLVPEFNMLDPPMLFECSRACLCWSNCYNRVVQNGITCHLQLFRTRGKGWGVRTLQDIPRGTFVCEYIGEILSDSEADKREDDSYLFDLENRDGETYCLDARYYGNISRFVNHLCEPNLVPVRVFVDHQDLSFPRMAFFSSKDIKANEELGFDYGEKFWIIKYKMFTCECDSEKCKYSKDKIQETLLNYNRRIREESGSCDAAQPLH</sequence>
<dbReference type="PROSITE" id="PS50867">
    <property type="entry name" value="PRE_SET"/>
    <property type="match status" value="1"/>
</dbReference>
<dbReference type="InterPro" id="IPR007728">
    <property type="entry name" value="Pre-SET_dom"/>
</dbReference>
<dbReference type="SMART" id="SM00248">
    <property type="entry name" value="ANK"/>
    <property type="match status" value="6"/>
</dbReference>
<feature type="repeat" description="ANK" evidence="10">
    <location>
        <begin position="752"/>
        <end position="784"/>
    </location>
</feature>
<reference evidence="14" key="1">
    <citation type="submission" date="2016-02" db="EMBL/GenBank/DDBJ databases">
        <title>RNAseq analyses of the midgut from blood- or serum-fed Ixodes ricinus ticks.</title>
        <authorList>
            <person name="Perner J."/>
            <person name="Provaznik J."/>
            <person name="Schrenkova J."/>
            <person name="Urbanova V."/>
            <person name="Ribeiro J.M."/>
            <person name="Kopacek P."/>
        </authorList>
    </citation>
    <scope>NUCLEOTIDE SEQUENCE</scope>
    <source>
        <tissue evidence="14">Gut</tissue>
    </source>
</reference>
<feature type="compositionally biased region" description="Low complexity" evidence="11">
    <location>
        <begin position="410"/>
        <end position="424"/>
    </location>
</feature>
<dbReference type="GO" id="GO:0046974">
    <property type="term" value="F:histone H3K9 methyltransferase activity"/>
    <property type="evidence" value="ECO:0007669"/>
    <property type="project" value="TreeGrafter"/>
</dbReference>
<evidence type="ECO:0000256" key="8">
    <source>
        <dbReference type="ARBA" id="ARBA00023028"/>
    </source>
</evidence>
<keyword evidence="9" id="KW-0472">Membrane</keyword>
<protein>
    <submittedName>
        <fullName evidence="14">Putative histone-lysine n-methyltransferase ehmt1</fullName>
    </submittedName>
</protein>
<feature type="compositionally biased region" description="Basic and acidic residues" evidence="11">
    <location>
        <begin position="256"/>
        <end position="272"/>
    </location>
</feature>
<dbReference type="PROSITE" id="PS50297">
    <property type="entry name" value="ANK_REP_REGION"/>
    <property type="match status" value="4"/>
</dbReference>
<keyword evidence="9" id="KW-1053">Target membrane</keyword>
<dbReference type="SUPFAM" id="SSF82199">
    <property type="entry name" value="SET domain"/>
    <property type="match status" value="1"/>
</dbReference>
<feature type="region of interest" description="Disordered" evidence="11">
    <location>
        <begin position="204"/>
        <end position="326"/>
    </location>
</feature>
<evidence type="ECO:0000256" key="11">
    <source>
        <dbReference type="SAM" id="MobiDB-lite"/>
    </source>
</evidence>
<feature type="repeat" description="ANK" evidence="10">
    <location>
        <begin position="885"/>
        <end position="917"/>
    </location>
</feature>
<dbReference type="GO" id="GO:0000785">
    <property type="term" value="C:chromatin"/>
    <property type="evidence" value="ECO:0007669"/>
    <property type="project" value="TreeGrafter"/>
</dbReference>
<dbReference type="PROSITE" id="PS50088">
    <property type="entry name" value="ANK_REPEAT"/>
    <property type="match status" value="5"/>
</dbReference>
<dbReference type="AlphaFoldDB" id="A0A131XUE8"/>
<dbReference type="GO" id="GO:0000122">
    <property type="term" value="P:negative regulation of transcription by RNA polymerase II"/>
    <property type="evidence" value="ECO:0007669"/>
    <property type="project" value="TreeGrafter"/>
</dbReference>
<feature type="repeat" description="ANK" evidence="10">
    <location>
        <begin position="852"/>
        <end position="884"/>
    </location>
</feature>
<evidence type="ECO:0000256" key="3">
    <source>
        <dbReference type="ARBA" id="ARBA00022454"/>
    </source>
</evidence>
<dbReference type="Gene3D" id="2.170.270.10">
    <property type="entry name" value="SET domain"/>
    <property type="match status" value="1"/>
</dbReference>
<dbReference type="FunFam" id="2.170.270.10:FF:000005">
    <property type="entry name" value="Euchromatic histone-lysine N-methyltransferase 2"/>
    <property type="match status" value="1"/>
</dbReference>
<keyword evidence="10" id="KW-0040">ANK repeat</keyword>
<accession>A0A131XUE8</accession>
<keyword evidence="4" id="KW-0268">Exocytosis</keyword>
<feature type="compositionally biased region" description="Basic residues" evidence="11">
    <location>
        <begin position="204"/>
        <end position="214"/>
    </location>
</feature>
<dbReference type="GO" id="GO:0044231">
    <property type="term" value="C:host cell presynaptic membrane"/>
    <property type="evidence" value="ECO:0007669"/>
    <property type="project" value="UniProtKB-KW"/>
</dbReference>
<dbReference type="Pfam" id="PF13637">
    <property type="entry name" value="Ank_4"/>
    <property type="match status" value="1"/>
</dbReference>
<evidence type="ECO:0000256" key="1">
    <source>
        <dbReference type="ARBA" id="ARBA00004175"/>
    </source>
</evidence>
<evidence type="ECO:0000256" key="4">
    <source>
        <dbReference type="ARBA" id="ARBA00022483"/>
    </source>
</evidence>
<proteinExistence type="evidence at transcript level"/>
<evidence type="ECO:0000256" key="9">
    <source>
        <dbReference type="ARBA" id="ARBA00023298"/>
    </source>
</evidence>
<feature type="repeat" description="ANK" evidence="10">
    <location>
        <begin position="719"/>
        <end position="751"/>
    </location>
</feature>
<organism evidence="14">
    <name type="scientific">Ixodes ricinus</name>
    <name type="common">Common tick</name>
    <name type="synonym">Acarus ricinus</name>
    <dbReference type="NCBI Taxonomy" id="34613"/>
    <lineage>
        <taxon>Eukaryota</taxon>
        <taxon>Metazoa</taxon>
        <taxon>Ecdysozoa</taxon>
        <taxon>Arthropoda</taxon>
        <taxon>Chelicerata</taxon>
        <taxon>Arachnida</taxon>
        <taxon>Acari</taxon>
        <taxon>Parasitiformes</taxon>
        <taxon>Ixodida</taxon>
        <taxon>Ixodoidea</taxon>
        <taxon>Ixodidae</taxon>
        <taxon>Ixodinae</taxon>
        <taxon>Ixodes</taxon>
    </lineage>
</organism>
<dbReference type="EMBL" id="GEFM01006615">
    <property type="protein sequence ID" value="JAP69181.1"/>
    <property type="molecule type" value="mRNA"/>
</dbReference>
<dbReference type="PANTHER" id="PTHR46307:SF4">
    <property type="entry name" value="G9A, ISOFORM B"/>
    <property type="match status" value="1"/>
</dbReference>
<feature type="region of interest" description="Disordered" evidence="11">
    <location>
        <begin position="1"/>
        <end position="88"/>
    </location>
</feature>
<dbReference type="Gene3D" id="1.25.40.20">
    <property type="entry name" value="Ankyrin repeat-containing domain"/>
    <property type="match status" value="2"/>
</dbReference>
<dbReference type="GO" id="GO:0044218">
    <property type="term" value="C:other organism cell membrane"/>
    <property type="evidence" value="ECO:0007669"/>
    <property type="project" value="UniProtKB-KW"/>
</dbReference>
<dbReference type="Pfam" id="PF05033">
    <property type="entry name" value="Pre-SET"/>
    <property type="match status" value="1"/>
</dbReference>
<dbReference type="CDD" id="cd20905">
    <property type="entry name" value="EHMT_ZBD"/>
    <property type="match status" value="1"/>
</dbReference>
<feature type="domain" description="SET" evidence="12">
    <location>
        <begin position="1074"/>
        <end position="1191"/>
    </location>
</feature>
<evidence type="ECO:0000256" key="6">
    <source>
        <dbReference type="ARBA" id="ARBA00022603"/>
    </source>
</evidence>
<feature type="compositionally biased region" description="Acidic residues" evidence="11">
    <location>
        <begin position="221"/>
        <end position="233"/>
    </location>
</feature>
<dbReference type="InterPro" id="IPR001214">
    <property type="entry name" value="SET_dom"/>
</dbReference>
<dbReference type="InterPro" id="IPR036770">
    <property type="entry name" value="Ankyrin_rpt-contain_sf"/>
</dbReference>
<keyword evidence="6 14" id="KW-0489">Methyltransferase</keyword>
<name>A0A131XUE8_IXORI</name>
<feature type="domain" description="Pre-SET" evidence="13">
    <location>
        <begin position="1008"/>
        <end position="1071"/>
    </location>
</feature>
<dbReference type="PRINTS" id="PR01415">
    <property type="entry name" value="ANKYRIN"/>
</dbReference>
<feature type="region of interest" description="Disordered" evidence="11">
    <location>
        <begin position="410"/>
        <end position="435"/>
    </location>
</feature>
<evidence type="ECO:0000313" key="14">
    <source>
        <dbReference type="EMBL" id="JAP69181.1"/>
    </source>
</evidence>
<dbReference type="SMART" id="SM00468">
    <property type="entry name" value="PreSET"/>
    <property type="match status" value="1"/>
</dbReference>
<feature type="region of interest" description="Disordered" evidence="11">
    <location>
        <begin position="101"/>
        <end position="136"/>
    </location>
</feature>
<feature type="region of interest" description="Disordered" evidence="11">
    <location>
        <begin position="166"/>
        <end position="190"/>
    </location>
</feature>
<feature type="compositionally biased region" description="Basic residues" evidence="11">
    <location>
        <begin position="181"/>
        <end position="190"/>
    </location>
</feature>
<evidence type="ECO:0000256" key="7">
    <source>
        <dbReference type="ARBA" id="ARBA00022691"/>
    </source>
</evidence>
<dbReference type="GO" id="GO:0032259">
    <property type="term" value="P:methylation"/>
    <property type="evidence" value="ECO:0007669"/>
    <property type="project" value="UniProtKB-KW"/>
</dbReference>
<dbReference type="PROSITE" id="PS50280">
    <property type="entry name" value="SET"/>
    <property type="match status" value="1"/>
</dbReference>
<dbReference type="InterPro" id="IPR002110">
    <property type="entry name" value="Ankyrin_rpt"/>
</dbReference>
<dbReference type="GO" id="GO:0008270">
    <property type="term" value="F:zinc ion binding"/>
    <property type="evidence" value="ECO:0007669"/>
    <property type="project" value="InterPro"/>
</dbReference>
<comment type="subcellular location">
    <subcellularLocation>
        <location evidence="2">Chromosome</location>
    </subcellularLocation>
    <subcellularLocation>
        <location evidence="1">Target cell membrane</location>
    </subcellularLocation>
</comment>
<feature type="repeat" description="ANK" evidence="10">
    <location>
        <begin position="819"/>
        <end position="851"/>
    </location>
</feature>
<dbReference type="CDD" id="cd10543">
    <property type="entry name" value="SET_EHMT"/>
    <property type="match status" value="1"/>
</dbReference>
<keyword evidence="8" id="KW-0528">Neurotoxin</keyword>
<keyword evidence="8" id="KW-0800">Toxin</keyword>
<dbReference type="InterPro" id="IPR046341">
    <property type="entry name" value="SET_dom_sf"/>
</dbReference>
<evidence type="ECO:0000259" key="13">
    <source>
        <dbReference type="PROSITE" id="PS50867"/>
    </source>
</evidence>